<feature type="non-terminal residue" evidence="2">
    <location>
        <position position="37"/>
    </location>
</feature>
<accession>A0A6J4JRA0</accession>
<dbReference type="EMBL" id="CADCTG010000326">
    <property type="protein sequence ID" value="CAA9285421.1"/>
    <property type="molecule type" value="Genomic_DNA"/>
</dbReference>
<dbReference type="AlphaFoldDB" id="A0A6J4JRA0"/>
<feature type="region of interest" description="Disordered" evidence="1">
    <location>
        <begin position="1"/>
        <end position="37"/>
    </location>
</feature>
<sequence length="37" mass="3775">WAGGARPSPAARMAGRSSLRCEAPPGGGDGVSVHRWN</sequence>
<evidence type="ECO:0000313" key="2">
    <source>
        <dbReference type="EMBL" id="CAA9285421.1"/>
    </source>
</evidence>
<protein>
    <submittedName>
        <fullName evidence="2">Uncharacterized protein</fullName>
    </submittedName>
</protein>
<proteinExistence type="predicted"/>
<name>A0A6J4JRA0_9PROT</name>
<evidence type="ECO:0000256" key="1">
    <source>
        <dbReference type="SAM" id="MobiDB-lite"/>
    </source>
</evidence>
<feature type="non-terminal residue" evidence="2">
    <location>
        <position position="1"/>
    </location>
</feature>
<reference evidence="2" key="1">
    <citation type="submission" date="2020-02" db="EMBL/GenBank/DDBJ databases">
        <authorList>
            <person name="Meier V. D."/>
        </authorList>
    </citation>
    <scope>NUCLEOTIDE SEQUENCE</scope>
    <source>
        <strain evidence="2">AVDCRST_MAG08</strain>
    </source>
</reference>
<organism evidence="2">
    <name type="scientific">uncultured Acetobacteraceae bacterium</name>
    <dbReference type="NCBI Taxonomy" id="169975"/>
    <lineage>
        <taxon>Bacteria</taxon>
        <taxon>Pseudomonadati</taxon>
        <taxon>Pseudomonadota</taxon>
        <taxon>Alphaproteobacteria</taxon>
        <taxon>Acetobacterales</taxon>
        <taxon>Acetobacteraceae</taxon>
        <taxon>environmental samples</taxon>
    </lineage>
</organism>
<gene>
    <name evidence="2" type="ORF">AVDCRST_MAG08-4163</name>
</gene>